<name>A0ABQ1HDH9_9GAMM</name>
<evidence type="ECO:0000313" key="3">
    <source>
        <dbReference type="Proteomes" id="UP000623419"/>
    </source>
</evidence>
<dbReference type="InterPro" id="IPR002816">
    <property type="entry name" value="TraB/PrgY/GumN_fam"/>
</dbReference>
<dbReference type="PANTHER" id="PTHR40590:SF1">
    <property type="entry name" value="CYTOPLASMIC PROTEIN"/>
    <property type="match status" value="1"/>
</dbReference>
<dbReference type="RefSeq" id="WP_188661592.1">
    <property type="nucleotide sequence ID" value="NZ_BMKC01000001.1"/>
</dbReference>
<evidence type="ECO:0000256" key="1">
    <source>
        <dbReference type="SAM" id="SignalP"/>
    </source>
</evidence>
<feature type="signal peptide" evidence="1">
    <location>
        <begin position="1"/>
        <end position="21"/>
    </location>
</feature>
<gene>
    <name evidence="2" type="ORF">GCM10011521_08210</name>
</gene>
<keyword evidence="3" id="KW-1185">Reference proteome</keyword>
<dbReference type="Pfam" id="PF01963">
    <property type="entry name" value="TraB_PrgY_gumN"/>
    <property type="match status" value="1"/>
</dbReference>
<dbReference type="PROSITE" id="PS51257">
    <property type="entry name" value="PROKAR_LIPOPROTEIN"/>
    <property type="match status" value="1"/>
</dbReference>
<dbReference type="EMBL" id="BMKC01000001">
    <property type="protein sequence ID" value="GGA72428.1"/>
    <property type="molecule type" value="Genomic_DNA"/>
</dbReference>
<evidence type="ECO:0000313" key="2">
    <source>
        <dbReference type="EMBL" id="GGA72428.1"/>
    </source>
</evidence>
<keyword evidence="1" id="KW-0732">Signal</keyword>
<organism evidence="2 3">
    <name type="scientific">Arenimonas soli</name>
    <dbReference type="NCBI Taxonomy" id="2269504"/>
    <lineage>
        <taxon>Bacteria</taxon>
        <taxon>Pseudomonadati</taxon>
        <taxon>Pseudomonadota</taxon>
        <taxon>Gammaproteobacteria</taxon>
        <taxon>Lysobacterales</taxon>
        <taxon>Lysobacteraceae</taxon>
        <taxon>Arenimonas</taxon>
    </lineage>
</organism>
<dbReference type="InterPro" id="IPR047111">
    <property type="entry name" value="YbaP-like"/>
</dbReference>
<dbReference type="CDD" id="cd14789">
    <property type="entry name" value="Tiki"/>
    <property type="match status" value="1"/>
</dbReference>
<protein>
    <submittedName>
        <fullName evidence="2">TraB/GumN family protein</fullName>
    </submittedName>
</protein>
<dbReference type="PANTHER" id="PTHR40590">
    <property type="entry name" value="CYTOPLASMIC PROTEIN-RELATED"/>
    <property type="match status" value="1"/>
</dbReference>
<feature type="chain" id="PRO_5045749690" evidence="1">
    <location>
        <begin position="22"/>
        <end position="294"/>
    </location>
</feature>
<proteinExistence type="predicted"/>
<accession>A0ABQ1HDH9</accession>
<comment type="caution">
    <text evidence="2">The sequence shown here is derived from an EMBL/GenBank/DDBJ whole genome shotgun (WGS) entry which is preliminary data.</text>
</comment>
<sequence>MRLAWIACLLSLTVAAGCARAEPPRPLLWKVSDADNSVYLLGSFHLLRKGDYPLAASTDLAFEDAESLVFELSPAEMNDPALGQLMGAAARRDDGKRLQDTVDADTWRRLEAWSARRDVPLENLQGFDAWFVSLTISLLEMQALGLDPQLGLDRHFARRATAAGKATQGLETGAQQIALFEGMDPALQQQSLEDVLLDAEKMEENINRLHDLWRRGDVDGMEAEANQRMRDEYPELYARINRDRNLAWLPVLSQRLDGGGKDEDVLVVVGALHLLGDDGLVQLMREAGYTVERL</sequence>
<reference evidence="3" key="1">
    <citation type="journal article" date="2019" name="Int. J. Syst. Evol. Microbiol.">
        <title>The Global Catalogue of Microorganisms (GCM) 10K type strain sequencing project: providing services to taxonomists for standard genome sequencing and annotation.</title>
        <authorList>
            <consortium name="The Broad Institute Genomics Platform"/>
            <consortium name="The Broad Institute Genome Sequencing Center for Infectious Disease"/>
            <person name="Wu L."/>
            <person name="Ma J."/>
        </authorList>
    </citation>
    <scope>NUCLEOTIDE SEQUENCE [LARGE SCALE GENOMIC DNA]</scope>
    <source>
        <strain evidence="3">CGMCC 1.15905</strain>
    </source>
</reference>
<dbReference type="Proteomes" id="UP000623419">
    <property type="component" value="Unassembled WGS sequence"/>
</dbReference>